<dbReference type="PROSITE" id="PS00359">
    <property type="entry name" value="RIBOSOMAL_L11"/>
    <property type="match status" value="1"/>
</dbReference>
<dbReference type="HAMAP" id="MF_00736">
    <property type="entry name" value="Ribosomal_uL11"/>
    <property type="match status" value="1"/>
</dbReference>
<evidence type="ECO:0000259" key="7">
    <source>
        <dbReference type="Pfam" id="PF00298"/>
    </source>
</evidence>
<feature type="domain" description="Large ribosomal subunit protein uL11 C-terminal" evidence="7">
    <location>
        <begin position="74"/>
        <end position="144"/>
    </location>
</feature>
<evidence type="ECO:0000313" key="9">
    <source>
        <dbReference type="Proteomes" id="UP000887540"/>
    </source>
</evidence>
<protein>
    <recommendedName>
        <fullName evidence="4">Large ribosomal subunit protein uL11</fullName>
    </recommendedName>
    <alternativeName>
        <fullName evidence="5">60S ribosomal protein L12</fullName>
    </alternativeName>
</protein>
<keyword evidence="3 6" id="KW-0687">Ribonucleoprotein</keyword>
<dbReference type="InterPro" id="IPR000911">
    <property type="entry name" value="Ribosomal_uL11"/>
</dbReference>
<dbReference type="InterPro" id="IPR020783">
    <property type="entry name" value="Ribosomal_uL11_C"/>
</dbReference>
<dbReference type="Pfam" id="PF03946">
    <property type="entry name" value="Ribosomal_L11_N"/>
    <property type="match status" value="1"/>
</dbReference>
<dbReference type="GO" id="GO:0006412">
    <property type="term" value="P:translation"/>
    <property type="evidence" value="ECO:0007669"/>
    <property type="project" value="InterPro"/>
</dbReference>
<dbReference type="InterPro" id="IPR020785">
    <property type="entry name" value="Ribosomal_uL11_CS"/>
</dbReference>
<proteinExistence type="inferred from homology"/>
<dbReference type="SUPFAM" id="SSF46906">
    <property type="entry name" value="Ribosomal protein L11, C-terminal domain"/>
    <property type="match status" value="1"/>
</dbReference>
<dbReference type="AlphaFoldDB" id="A0A914CXU7"/>
<dbReference type="SUPFAM" id="SSF54747">
    <property type="entry name" value="Ribosomal L11/L12e N-terminal domain"/>
    <property type="match status" value="1"/>
</dbReference>
<evidence type="ECO:0000256" key="6">
    <source>
        <dbReference type="RuleBase" id="RU003978"/>
    </source>
</evidence>
<dbReference type="Pfam" id="PF00298">
    <property type="entry name" value="Ribosomal_L11"/>
    <property type="match status" value="1"/>
</dbReference>
<name>A0A914CXU7_9BILA</name>
<dbReference type="PANTHER" id="PTHR11661">
    <property type="entry name" value="60S RIBOSOMAL PROTEIN L12"/>
    <property type="match status" value="1"/>
</dbReference>
<dbReference type="Proteomes" id="UP000887540">
    <property type="component" value="Unplaced"/>
</dbReference>
<dbReference type="GO" id="GO:0022625">
    <property type="term" value="C:cytosolic large ribosomal subunit"/>
    <property type="evidence" value="ECO:0007669"/>
    <property type="project" value="TreeGrafter"/>
</dbReference>
<reference evidence="10" key="1">
    <citation type="submission" date="2022-11" db="UniProtKB">
        <authorList>
            <consortium name="WormBaseParasite"/>
        </authorList>
    </citation>
    <scope>IDENTIFICATION</scope>
</reference>
<feature type="domain" description="Large ribosomal subunit protein uL11 N-terminal" evidence="8">
    <location>
        <begin position="13"/>
        <end position="67"/>
    </location>
</feature>
<dbReference type="InterPro" id="IPR036769">
    <property type="entry name" value="Ribosomal_uL11_C_sf"/>
</dbReference>
<keyword evidence="9" id="KW-1185">Reference proteome</keyword>
<dbReference type="InterPro" id="IPR036796">
    <property type="entry name" value="Ribosomal_uL11_N_sf"/>
</dbReference>
<dbReference type="WBParaSite" id="ACRNAN_scaffold15063.g8781.t1">
    <property type="protein sequence ID" value="ACRNAN_scaffold15063.g8781.t1"/>
    <property type="gene ID" value="ACRNAN_scaffold15063.g8781"/>
</dbReference>
<dbReference type="CDD" id="cd00349">
    <property type="entry name" value="Ribosomal_L11"/>
    <property type="match status" value="1"/>
</dbReference>
<evidence type="ECO:0000256" key="5">
    <source>
        <dbReference type="ARBA" id="ARBA00035320"/>
    </source>
</evidence>
<evidence type="ECO:0000256" key="2">
    <source>
        <dbReference type="ARBA" id="ARBA00022980"/>
    </source>
</evidence>
<dbReference type="InterPro" id="IPR020784">
    <property type="entry name" value="Ribosomal_uL11_N"/>
</dbReference>
<dbReference type="SMART" id="SM00649">
    <property type="entry name" value="RL11"/>
    <property type="match status" value="1"/>
</dbReference>
<sequence length="166" mass="17970">MPPKFDPNEIKIVYLRCMGGEIASPTSLAPKIGPLGLNPLKISEDLAFATADWKGLKVTCKLTVQNRIAKIDVVPSAACLIIKDMTPAPPGQKKNGKNGRCVGNLTLEQIINIARMMRPRSIAKKLDGTVKEILGTAQSLGVTVNNRHPHDIVDEIRAGTIEIPEE</sequence>
<dbReference type="FunFam" id="3.30.1550.10:FF:000002">
    <property type="entry name" value="60S ribosomal protein L12"/>
    <property type="match status" value="1"/>
</dbReference>
<evidence type="ECO:0000256" key="3">
    <source>
        <dbReference type="ARBA" id="ARBA00023274"/>
    </source>
</evidence>
<keyword evidence="2 6" id="KW-0689">Ribosomal protein</keyword>
<evidence type="ECO:0000256" key="1">
    <source>
        <dbReference type="ARBA" id="ARBA00010537"/>
    </source>
</evidence>
<comment type="similarity">
    <text evidence="1 6">Belongs to the universal ribosomal protein uL11 family.</text>
</comment>
<dbReference type="GO" id="GO:0003735">
    <property type="term" value="F:structural constituent of ribosome"/>
    <property type="evidence" value="ECO:0007669"/>
    <property type="project" value="InterPro"/>
</dbReference>
<evidence type="ECO:0000313" key="10">
    <source>
        <dbReference type="WBParaSite" id="ACRNAN_scaffold15063.g8781.t1"/>
    </source>
</evidence>
<accession>A0A914CXU7</accession>
<evidence type="ECO:0000256" key="4">
    <source>
        <dbReference type="ARBA" id="ARBA00035203"/>
    </source>
</evidence>
<dbReference type="Gene3D" id="1.10.10.250">
    <property type="entry name" value="Ribosomal protein L11, C-terminal domain"/>
    <property type="match status" value="1"/>
</dbReference>
<organism evidence="9 10">
    <name type="scientific">Acrobeloides nanus</name>
    <dbReference type="NCBI Taxonomy" id="290746"/>
    <lineage>
        <taxon>Eukaryota</taxon>
        <taxon>Metazoa</taxon>
        <taxon>Ecdysozoa</taxon>
        <taxon>Nematoda</taxon>
        <taxon>Chromadorea</taxon>
        <taxon>Rhabditida</taxon>
        <taxon>Tylenchina</taxon>
        <taxon>Cephalobomorpha</taxon>
        <taxon>Cephaloboidea</taxon>
        <taxon>Cephalobidae</taxon>
        <taxon>Acrobeloides</taxon>
    </lineage>
</organism>
<dbReference type="GO" id="GO:0070180">
    <property type="term" value="F:large ribosomal subunit rRNA binding"/>
    <property type="evidence" value="ECO:0007669"/>
    <property type="project" value="TreeGrafter"/>
</dbReference>
<dbReference type="PANTHER" id="PTHR11661:SF2">
    <property type="entry name" value="LARGE RIBOSOMAL SUBUNIT PROTEIN UL11"/>
    <property type="match status" value="1"/>
</dbReference>
<evidence type="ECO:0000259" key="8">
    <source>
        <dbReference type="Pfam" id="PF03946"/>
    </source>
</evidence>